<comment type="caution">
    <text evidence="1">The sequence shown here is derived from an EMBL/GenBank/DDBJ whole genome shotgun (WGS) entry which is preliminary data.</text>
</comment>
<dbReference type="EMBL" id="BAABAT010000058">
    <property type="protein sequence ID" value="GAA4262940.1"/>
    <property type="molecule type" value="Genomic_DNA"/>
</dbReference>
<name>A0ABP8DSD6_9ACTN</name>
<proteinExistence type="predicted"/>
<keyword evidence="2" id="KW-1185">Reference proteome</keyword>
<sequence>MIEAARNSNRAYIYTHPEVWKRAKFAKGQRALSCVFLRVESLPNAVEIDRSTNLCATCHPTWRRTGKAPYGVPHTPDLTRT</sequence>
<reference evidence="2" key="1">
    <citation type="journal article" date="2019" name="Int. J. Syst. Evol. Microbiol.">
        <title>The Global Catalogue of Microorganisms (GCM) 10K type strain sequencing project: providing services to taxonomists for standard genome sequencing and annotation.</title>
        <authorList>
            <consortium name="The Broad Institute Genomics Platform"/>
            <consortium name="The Broad Institute Genome Sequencing Center for Infectious Disease"/>
            <person name="Wu L."/>
            <person name="Ma J."/>
        </authorList>
    </citation>
    <scope>NUCLEOTIDE SEQUENCE [LARGE SCALE GENOMIC DNA]</scope>
    <source>
        <strain evidence="2">JCM 17441</strain>
    </source>
</reference>
<organism evidence="1 2">
    <name type="scientific">Dactylosporangium darangshiense</name>
    <dbReference type="NCBI Taxonomy" id="579108"/>
    <lineage>
        <taxon>Bacteria</taxon>
        <taxon>Bacillati</taxon>
        <taxon>Actinomycetota</taxon>
        <taxon>Actinomycetes</taxon>
        <taxon>Micromonosporales</taxon>
        <taxon>Micromonosporaceae</taxon>
        <taxon>Dactylosporangium</taxon>
    </lineage>
</organism>
<evidence type="ECO:0000313" key="2">
    <source>
        <dbReference type="Proteomes" id="UP001500620"/>
    </source>
</evidence>
<gene>
    <name evidence="1" type="ORF">GCM10022255_102980</name>
</gene>
<evidence type="ECO:0000313" key="1">
    <source>
        <dbReference type="EMBL" id="GAA4262940.1"/>
    </source>
</evidence>
<dbReference type="Proteomes" id="UP001500620">
    <property type="component" value="Unassembled WGS sequence"/>
</dbReference>
<protein>
    <submittedName>
        <fullName evidence="1">Uncharacterized protein</fullName>
    </submittedName>
</protein>
<accession>A0ABP8DSD6</accession>